<dbReference type="PANTHER" id="PTHR24141:SF1">
    <property type="entry name" value="2-5A-DEPENDENT RIBONUCLEASE"/>
    <property type="match status" value="1"/>
</dbReference>
<keyword evidence="1" id="KW-0677">Repeat</keyword>
<sequence length="525" mass="53963">MGRNHPLLTVAGTAVVAFGLVTPVAFGADAPVADAVMNGEVAAVRSLIAAGADVNVPQGDGMTALHWAAFQDDADVAQVLINAKANVEAETRIGAIRPLSMAATNGSAAMIDLLVDAGANVNSATTTGATPLMAAATSGSMDAVGRLLDQGAFVNARETANGQTALMFAAWENRAEVVALLVERGAHAGLSSWIVSMVEPRFDDDGNPRPAGRSRAPGANSVMGGMTALLFAARDGHLDAVRALVEGGANVDQVAGGEGSSPMVIAIANGHYTVAKYFLDSGADPNVANIDGLTSLYATINMRFAPVSWAPNPRTDQEEVDALGLLAALLDAGASPDARIVRGLWFSPTSHNRLWIDPAGATPFWRAAQASDVESMRLLLAAGADPNLSTFAGTTPLMVAAGIGWRGNFSQNAPDSWMRAVHFLAELGADVNAVDARGYTALHGAAALGNDEMVEFLVARGADVAAVSGAGDSPADMAFGPSRFFIPKPETADLLVGLGSPFQNNCRSDQCVDGKFFGGAVTTPR</sequence>
<dbReference type="PROSITE" id="PS50088">
    <property type="entry name" value="ANK_REPEAT"/>
    <property type="match status" value="8"/>
</dbReference>
<dbReference type="InterPro" id="IPR002110">
    <property type="entry name" value="Ankyrin_rpt"/>
</dbReference>
<evidence type="ECO:0000313" key="3">
    <source>
        <dbReference type="EMBL" id="SVA27818.1"/>
    </source>
</evidence>
<dbReference type="Pfam" id="PF12796">
    <property type="entry name" value="Ank_2"/>
    <property type="match status" value="3"/>
</dbReference>
<reference evidence="3" key="1">
    <citation type="submission" date="2018-05" db="EMBL/GenBank/DDBJ databases">
        <authorList>
            <person name="Lanie J.A."/>
            <person name="Ng W.-L."/>
            <person name="Kazmierczak K.M."/>
            <person name="Andrzejewski T.M."/>
            <person name="Davidsen T.M."/>
            <person name="Wayne K.J."/>
            <person name="Tettelin H."/>
            <person name="Glass J.I."/>
            <person name="Rusch D."/>
            <person name="Podicherti R."/>
            <person name="Tsui H.-C.T."/>
            <person name="Winkler M.E."/>
        </authorList>
    </citation>
    <scope>NUCLEOTIDE SEQUENCE</scope>
</reference>
<dbReference type="PRINTS" id="PR01415">
    <property type="entry name" value="ANKYRIN"/>
</dbReference>
<organism evidence="3">
    <name type="scientific">marine metagenome</name>
    <dbReference type="NCBI Taxonomy" id="408172"/>
    <lineage>
        <taxon>unclassified sequences</taxon>
        <taxon>metagenomes</taxon>
        <taxon>ecological metagenomes</taxon>
    </lineage>
</organism>
<dbReference type="GO" id="GO:0006396">
    <property type="term" value="P:RNA processing"/>
    <property type="evidence" value="ECO:0007669"/>
    <property type="project" value="TreeGrafter"/>
</dbReference>
<dbReference type="SUPFAM" id="SSF48403">
    <property type="entry name" value="Ankyrin repeat"/>
    <property type="match status" value="2"/>
</dbReference>
<proteinExistence type="predicted"/>
<dbReference type="PANTHER" id="PTHR24141">
    <property type="entry name" value="2-5A-DEPENDENT RIBONUCLEASE"/>
    <property type="match status" value="1"/>
</dbReference>
<dbReference type="GO" id="GO:0003723">
    <property type="term" value="F:RNA binding"/>
    <property type="evidence" value="ECO:0007669"/>
    <property type="project" value="TreeGrafter"/>
</dbReference>
<dbReference type="AlphaFoldDB" id="A0A381UJH5"/>
<name>A0A381UJH5_9ZZZZ</name>
<dbReference type="PROSITE" id="PS50297">
    <property type="entry name" value="ANK_REP_REGION"/>
    <property type="match status" value="8"/>
</dbReference>
<evidence type="ECO:0000256" key="2">
    <source>
        <dbReference type="ARBA" id="ARBA00023043"/>
    </source>
</evidence>
<evidence type="ECO:0000256" key="1">
    <source>
        <dbReference type="ARBA" id="ARBA00022737"/>
    </source>
</evidence>
<gene>
    <name evidence="3" type="ORF">METZ01_LOCUS80672</name>
</gene>
<accession>A0A381UJH5</accession>
<protein>
    <submittedName>
        <fullName evidence="3">Uncharacterized protein</fullName>
    </submittedName>
</protein>
<dbReference type="Gene3D" id="1.25.40.20">
    <property type="entry name" value="Ankyrin repeat-containing domain"/>
    <property type="match status" value="5"/>
</dbReference>
<dbReference type="GO" id="GO:0004540">
    <property type="term" value="F:RNA nuclease activity"/>
    <property type="evidence" value="ECO:0007669"/>
    <property type="project" value="TreeGrafter"/>
</dbReference>
<keyword evidence="2" id="KW-0040">ANK repeat</keyword>
<dbReference type="InterPro" id="IPR036770">
    <property type="entry name" value="Ankyrin_rpt-contain_sf"/>
</dbReference>
<dbReference type="SMART" id="SM00248">
    <property type="entry name" value="ANK"/>
    <property type="match status" value="11"/>
</dbReference>
<dbReference type="Pfam" id="PF13637">
    <property type="entry name" value="Ank_4"/>
    <property type="match status" value="1"/>
</dbReference>
<dbReference type="EMBL" id="UINC01006488">
    <property type="protein sequence ID" value="SVA27818.1"/>
    <property type="molecule type" value="Genomic_DNA"/>
</dbReference>